<evidence type="ECO:0000313" key="4">
    <source>
        <dbReference type="EMBL" id="BAU77661.1"/>
    </source>
</evidence>
<reference evidence="3 5" key="2">
    <citation type="journal article" date="2003" name="Nat. Biotechnol.">
        <title>Complete genome sequence and comparative analysis of the industrial microorganism Streptomyces avermitilis.</title>
        <authorList>
            <person name="Ikeda H."/>
            <person name="Ishikawa J."/>
            <person name="Hanamoto A."/>
            <person name="Shinose M."/>
            <person name="Kikuchi H."/>
            <person name="Shiba T."/>
            <person name="Sakaki Y."/>
            <person name="Hattori M."/>
            <person name="Omura S."/>
        </authorList>
    </citation>
    <scope>NUCLEOTIDE SEQUENCE [LARGE SCALE GENOMIC DNA]</scope>
    <source>
        <strain evidence="5">ATCC 31267 / DSM 46492 / JCM 5070 / NBRC 14893 / NCIMB 12804 / NRRL 8165 / MA-4680</strain>
        <strain evidence="3">MA-4680</strain>
    </source>
</reference>
<proteinExistence type="predicted"/>
<geneLocation type="plasmid" evidence="4">
    <name>SAP2</name>
</geneLocation>
<dbReference type="KEGG" id="sma:SAVERM_7536"/>
<accession>Q825C2</accession>
<organism evidence="3 5">
    <name type="scientific">Streptomyces avermitilis (strain ATCC 31267 / DSM 46492 / JCM 5070 / NBRC 14893 / NCIMB 12804 / NRRL 8165 / MA-4680)</name>
    <dbReference type="NCBI Taxonomy" id="227882"/>
    <lineage>
        <taxon>Bacteria</taxon>
        <taxon>Bacillati</taxon>
        <taxon>Actinomycetota</taxon>
        <taxon>Actinomycetes</taxon>
        <taxon>Kitasatosporales</taxon>
        <taxon>Streptomycetaceae</taxon>
        <taxon>Streptomyces</taxon>
    </lineage>
</organism>
<dbReference type="HOGENOM" id="CLU_016168_0_0_11"/>
<dbReference type="AlphaFoldDB" id="Q825C2"/>
<protein>
    <submittedName>
        <fullName evidence="3">Uncharacterized protein</fullName>
    </submittedName>
</protein>
<dbReference type="Proteomes" id="UP000000428">
    <property type="component" value="Chromosome"/>
</dbReference>
<sequence>MMPVASISAPPALRWPARACRRSCPPRFQPAASGSNLVLPEPEAPQGDFVVPTFREGGRRYSARRLGLSPAHLCLFHAHLRTCDVPSHAISQPDSFGMPHCSGRSPGTPCHVVATGSWSGPRRQHAASGSVPGDPVSGVAAAAVVMPRVPGPRHRVLRSVPEQPGLVPVRGPGRPLALGRDARGRLGGAVRALLEAPGLEGAKDPVRLAVIVLAARTPSATGVVEIRTGELGRWLGLSTSHVASEVLPALRQSGVVSIDTAEGEYGQDDGLTCRVLPMWDAQNKVGHPLSLKKPELATLLRLMEALMAPGWVHRDGRVTPAGLLGARARHGAATDRLALLLLVLEAAETGRVRLCGGRVEKRYGRPVATLARLLRCSLSRSERVLARLEGFGLVERPRRQTVSGLRQVSRLVVPAVAAAHAEGRAASGSGGRQGSTDATSADVADPAGTAWRGKDSLLPEKQQVKGSLECCGADGGDLAPTASLHTDHSSVFTPGGSAELSGGFSGEGRGEDPGRPDHVCAHEDRAPEAVVADQLQLIDGKGGPLHGEKQSKSPDGAGWSAARTAGPSRLTVVDDGRGLQQGRGVADLPDLGLRAGLAPIADLWARLSRGQQAVTRRAALQSLEALSGIVDEQVAPQLLAGRLADRLAEVGGEALVREPMGWLLGRGLVQRPACPDLRCDDGIRLDTGADCPTCENIVHIRRTLRTRVSARVEAEMPHSDSATRRAELERRLREETAIEEQRAQIRRARASREAEQRQQAIERRRALEEEADLARRQASCADCGLPECAGLCPACSYRRRTEELVREAVDLAVAVRADLSDAAAVAELTQRCETDTRALLASACERACGPDADPALVAFYAPQVAQQIRDERRAAALRRLLGAEDVVVEADAAYEACLRHRGRGAEEAADAAGRRTVEFLLRWRLGELHAVRLRPAAGGVSVDAA</sequence>
<evidence type="ECO:0000256" key="1">
    <source>
        <dbReference type="SAM" id="Coils"/>
    </source>
</evidence>
<reference evidence="4" key="4">
    <citation type="submission" date="2016-03" db="EMBL/GenBank/DDBJ databases">
        <title>Complete sequence of the second linear plasmid SAP2 of Streptomyces avermitilis.</title>
        <authorList>
            <person name="Ikeda H."/>
        </authorList>
    </citation>
    <scope>NUCLEOTIDE SEQUENCE</scope>
    <source>
        <strain evidence="4">MA-4680</strain>
        <plasmid evidence="4">SAP2</plasmid>
    </source>
</reference>
<feature type="region of interest" description="Disordered" evidence="2">
    <location>
        <begin position="539"/>
        <end position="575"/>
    </location>
</feature>
<dbReference type="EMBL" id="BA000030">
    <property type="protein sequence ID" value="BAC75247.1"/>
    <property type="molecule type" value="Genomic_DNA"/>
</dbReference>
<feature type="coiled-coil region" evidence="1">
    <location>
        <begin position="738"/>
        <end position="777"/>
    </location>
</feature>
<name>Q825C2_STRAW</name>
<dbReference type="EMBL" id="AP017380">
    <property type="protein sequence ID" value="BAU77661.1"/>
    <property type="molecule type" value="Genomic_DNA"/>
</dbReference>
<evidence type="ECO:0000313" key="5">
    <source>
        <dbReference type="Proteomes" id="UP000000428"/>
    </source>
</evidence>
<feature type="region of interest" description="Disordered" evidence="2">
    <location>
        <begin position="422"/>
        <end position="459"/>
    </location>
</feature>
<keyword evidence="1" id="KW-0175">Coiled coil</keyword>
<gene>
    <name evidence="4" type="ORF">SAVERM_2p219</name>
    <name evidence="3" type="ORF">SAVERM_7536</name>
</gene>
<reference evidence="3" key="3">
    <citation type="journal article" date="2014" name="J. Ind. Microbiol. Biotechnol.">
        <title>Genome mining of the Streptomyces avermitilis genome and development of genome-minimized hosts for heterologous expression of biosynthetic gene clusters.</title>
        <authorList>
            <person name="Ikeda H."/>
            <person name="Shin-ya K."/>
            <person name="Omura S."/>
        </authorList>
    </citation>
    <scope>NUCLEOTIDE SEQUENCE</scope>
    <source>
        <strain evidence="3">MA-4680</strain>
    </source>
</reference>
<keyword evidence="4" id="KW-0614">Plasmid</keyword>
<dbReference type="eggNOG" id="ENOG5031BJ9">
    <property type="taxonomic scope" value="Bacteria"/>
</dbReference>
<keyword evidence="5" id="KW-1185">Reference proteome</keyword>
<reference evidence="3 5" key="1">
    <citation type="journal article" date="2001" name="Proc. Natl. Acad. Sci. U.S.A.">
        <title>Genome sequence of an industrial microorganism Streptomyces avermitilis: deducing the ability of producing secondary metabolites.</title>
        <authorList>
            <person name="Omura S."/>
            <person name="Ikeda H."/>
            <person name="Ishikawa J."/>
            <person name="Hanamoto A."/>
            <person name="Takahashi C."/>
            <person name="Shinose M."/>
            <person name="Takahashi Y."/>
            <person name="Horikawa H."/>
            <person name="Nakazawa H."/>
            <person name="Osonoe T."/>
            <person name="Kikuchi H."/>
            <person name="Shiba T."/>
            <person name="Sakaki Y."/>
            <person name="Hattori M."/>
        </authorList>
    </citation>
    <scope>NUCLEOTIDE SEQUENCE [LARGE SCALE GENOMIC DNA]</scope>
    <source>
        <strain evidence="5">ATCC 31267 / DSM 46492 / JCM 5070 / NBRC 14893 / NCIMB 12804 / NRRL 8165 / MA-4680</strain>
        <strain evidence="3">MA-4680</strain>
    </source>
</reference>
<evidence type="ECO:0000313" key="3">
    <source>
        <dbReference type="EMBL" id="BAC75247.1"/>
    </source>
</evidence>
<feature type="region of interest" description="Disordered" evidence="2">
    <location>
        <begin position="482"/>
        <end position="515"/>
    </location>
</feature>
<evidence type="ECO:0000256" key="2">
    <source>
        <dbReference type="SAM" id="MobiDB-lite"/>
    </source>
</evidence>